<proteinExistence type="predicted"/>
<dbReference type="Proteomes" id="UP000290289">
    <property type="component" value="Chromosome 4"/>
</dbReference>
<accession>A0A498K759</accession>
<name>A0A498K759_MALDO</name>
<protein>
    <submittedName>
        <fullName evidence="1">Uncharacterized protein</fullName>
    </submittedName>
</protein>
<evidence type="ECO:0000313" key="1">
    <source>
        <dbReference type="EMBL" id="RXI02134.1"/>
    </source>
</evidence>
<organism evidence="1 2">
    <name type="scientific">Malus domestica</name>
    <name type="common">Apple</name>
    <name type="synonym">Pyrus malus</name>
    <dbReference type="NCBI Taxonomy" id="3750"/>
    <lineage>
        <taxon>Eukaryota</taxon>
        <taxon>Viridiplantae</taxon>
        <taxon>Streptophyta</taxon>
        <taxon>Embryophyta</taxon>
        <taxon>Tracheophyta</taxon>
        <taxon>Spermatophyta</taxon>
        <taxon>Magnoliopsida</taxon>
        <taxon>eudicotyledons</taxon>
        <taxon>Gunneridae</taxon>
        <taxon>Pentapetalae</taxon>
        <taxon>rosids</taxon>
        <taxon>fabids</taxon>
        <taxon>Rosales</taxon>
        <taxon>Rosaceae</taxon>
        <taxon>Amygdaloideae</taxon>
        <taxon>Maleae</taxon>
        <taxon>Malus</taxon>
    </lineage>
</organism>
<comment type="caution">
    <text evidence="1">The sequence shown here is derived from an EMBL/GenBank/DDBJ whole genome shotgun (WGS) entry which is preliminary data.</text>
</comment>
<sequence>MEISHWRNLYSFENTNYIWNPSGCTIIVELLESLLLFTNMLQVYHQLPLLFPGSQPQIINTNGMSFPNFKMWSSIMLRRQLRMTAIENVGVRWIVLPTTSILFLLVDEKSKRQSECTMGTYFDLGLALVCSLKGHLESNFDALAIDLHADFYLWFTRNLDFWPIWDPGDASEKAVTLIIYFQYTKVKRMDVFVNLFFRRQLPLKGIDVERRAVIAVELKTCLFTSSLNLRIEVKLYGQ</sequence>
<keyword evidence="2" id="KW-1185">Reference proteome</keyword>
<dbReference type="EMBL" id="RDQH01000330">
    <property type="protein sequence ID" value="RXI02134.1"/>
    <property type="molecule type" value="Genomic_DNA"/>
</dbReference>
<reference evidence="1 2" key="1">
    <citation type="submission" date="2018-10" db="EMBL/GenBank/DDBJ databases">
        <title>A high-quality apple genome assembly.</title>
        <authorList>
            <person name="Hu J."/>
        </authorList>
    </citation>
    <scope>NUCLEOTIDE SEQUENCE [LARGE SCALE GENOMIC DNA]</scope>
    <source>
        <strain evidence="2">cv. HFTH1</strain>
        <tissue evidence="1">Young leaf</tissue>
    </source>
</reference>
<evidence type="ECO:0000313" key="2">
    <source>
        <dbReference type="Proteomes" id="UP000290289"/>
    </source>
</evidence>
<dbReference type="AlphaFoldDB" id="A0A498K759"/>
<gene>
    <name evidence="1" type="ORF">DVH24_026664</name>
</gene>